<reference evidence="2 3" key="1">
    <citation type="journal article" date="2019" name="Sci. Rep.">
        <title>Orb-weaving spider Araneus ventricosus genome elucidates the spidroin gene catalogue.</title>
        <authorList>
            <person name="Kono N."/>
            <person name="Nakamura H."/>
            <person name="Ohtoshi R."/>
            <person name="Moran D.A.P."/>
            <person name="Shinohara A."/>
            <person name="Yoshida Y."/>
            <person name="Fujiwara M."/>
            <person name="Mori M."/>
            <person name="Tomita M."/>
            <person name="Arakawa K."/>
        </authorList>
    </citation>
    <scope>NUCLEOTIDE SEQUENCE [LARGE SCALE GENOMIC DNA]</scope>
</reference>
<proteinExistence type="predicted"/>
<gene>
    <name evidence="2" type="ORF">AVEN_11270_1</name>
</gene>
<dbReference type="Proteomes" id="UP000499080">
    <property type="component" value="Unassembled WGS sequence"/>
</dbReference>
<evidence type="ECO:0000313" key="2">
    <source>
        <dbReference type="EMBL" id="GBM54206.1"/>
    </source>
</evidence>
<name>A0A4Y2GN34_ARAVE</name>
<feature type="region of interest" description="Disordered" evidence="1">
    <location>
        <begin position="64"/>
        <end position="91"/>
    </location>
</feature>
<evidence type="ECO:0000256" key="1">
    <source>
        <dbReference type="SAM" id="MobiDB-lite"/>
    </source>
</evidence>
<organism evidence="2 3">
    <name type="scientific">Araneus ventricosus</name>
    <name type="common">Orbweaver spider</name>
    <name type="synonym">Epeira ventricosa</name>
    <dbReference type="NCBI Taxonomy" id="182803"/>
    <lineage>
        <taxon>Eukaryota</taxon>
        <taxon>Metazoa</taxon>
        <taxon>Ecdysozoa</taxon>
        <taxon>Arthropoda</taxon>
        <taxon>Chelicerata</taxon>
        <taxon>Arachnida</taxon>
        <taxon>Araneae</taxon>
        <taxon>Araneomorphae</taxon>
        <taxon>Entelegynae</taxon>
        <taxon>Araneoidea</taxon>
        <taxon>Araneidae</taxon>
        <taxon>Araneus</taxon>
    </lineage>
</organism>
<dbReference type="AlphaFoldDB" id="A0A4Y2GN34"/>
<comment type="caution">
    <text evidence="2">The sequence shown here is derived from an EMBL/GenBank/DDBJ whole genome shotgun (WGS) entry which is preliminary data.</text>
</comment>
<feature type="compositionally biased region" description="Acidic residues" evidence="1">
    <location>
        <begin position="70"/>
        <end position="89"/>
    </location>
</feature>
<sequence length="103" mass="11480">MAANKYGENSIHVLNYCSGAIVESGNTEQTSITTNNSATPISFDLQLTSPVKFPIKEVIVDTTETQPNINDEDMSPCDNSSDSETDNEDYFQTIKRKIEQRSR</sequence>
<keyword evidence="3" id="KW-1185">Reference proteome</keyword>
<dbReference type="EMBL" id="BGPR01001448">
    <property type="protein sequence ID" value="GBM54206.1"/>
    <property type="molecule type" value="Genomic_DNA"/>
</dbReference>
<evidence type="ECO:0000313" key="3">
    <source>
        <dbReference type="Proteomes" id="UP000499080"/>
    </source>
</evidence>
<accession>A0A4Y2GN34</accession>
<protein>
    <submittedName>
        <fullName evidence="2">Uncharacterized protein</fullName>
    </submittedName>
</protein>